<dbReference type="PANTHER" id="PTHR30033">
    <property type="entry name" value="FLAGELLAR HOOK-ASSOCIATED PROTEIN 1"/>
    <property type="match status" value="1"/>
</dbReference>
<dbReference type="InterPro" id="IPR053927">
    <property type="entry name" value="FlgK_helical"/>
</dbReference>
<feature type="coiled-coil region" evidence="8">
    <location>
        <begin position="150"/>
        <end position="203"/>
    </location>
</feature>
<keyword evidence="5 7" id="KW-0964">Secreted</keyword>
<dbReference type="NCBIfam" id="TIGR02492">
    <property type="entry name" value="flgK_ends"/>
    <property type="match status" value="1"/>
</dbReference>
<comment type="caution">
    <text evidence="12">The sequence shown here is derived from an EMBL/GenBank/DDBJ whole genome shotgun (WGS) entry which is preliminary data.</text>
</comment>
<dbReference type="OrthoDB" id="9802553at2"/>
<evidence type="ECO:0000256" key="6">
    <source>
        <dbReference type="ARBA" id="ARBA00023143"/>
    </source>
</evidence>
<dbReference type="GO" id="GO:0009424">
    <property type="term" value="C:bacterial-type flagellum hook"/>
    <property type="evidence" value="ECO:0007669"/>
    <property type="project" value="UniProtKB-UniRule"/>
</dbReference>
<keyword evidence="12" id="KW-0969">Cilium</keyword>
<dbReference type="InterPro" id="IPR010930">
    <property type="entry name" value="Flg_bb/hook_C_dom"/>
</dbReference>
<evidence type="ECO:0000256" key="2">
    <source>
        <dbReference type="ARBA" id="ARBA00004613"/>
    </source>
</evidence>
<proteinExistence type="inferred from homology"/>
<evidence type="ECO:0000256" key="5">
    <source>
        <dbReference type="ARBA" id="ARBA00022525"/>
    </source>
</evidence>
<dbReference type="GO" id="GO:0044780">
    <property type="term" value="P:bacterial-type flagellum assembly"/>
    <property type="evidence" value="ECO:0007669"/>
    <property type="project" value="InterPro"/>
</dbReference>
<evidence type="ECO:0000256" key="7">
    <source>
        <dbReference type="RuleBase" id="RU362065"/>
    </source>
</evidence>
<gene>
    <name evidence="7 12" type="primary">flgK</name>
    <name evidence="12" type="ORF">CLOHYLEM_06033</name>
</gene>
<comment type="similarity">
    <text evidence="3 7">Belongs to the flagella basal body rod proteins family.</text>
</comment>
<dbReference type="RefSeq" id="WP_006443380.1">
    <property type="nucleotide sequence ID" value="NZ_CP036524.1"/>
</dbReference>
<dbReference type="STRING" id="553973.CLOHYLEM_06033"/>
<dbReference type="EMBL" id="ABYI02000022">
    <property type="protein sequence ID" value="EEG74027.1"/>
    <property type="molecule type" value="Genomic_DNA"/>
</dbReference>
<keyword evidence="8" id="KW-0175">Coiled coil</keyword>
<organism evidence="12 13">
    <name type="scientific">[Clostridium] hylemonae DSM 15053</name>
    <dbReference type="NCBI Taxonomy" id="553973"/>
    <lineage>
        <taxon>Bacteria</taxon>
        <taxon>Bacillati</taxon>
        <taxon>Bacillota</taxon>
        <taxon>Clostridia</taxon>
        <taxon>Lachnospirales</taxon>
        <taxon>Lachnospiraceae</taxon>
    </lineage>
</organism>
<keyword evidence="13" id="KW-1185">Reference proteome</keyword>
<dbReference type="Pfam" id="PF06429">
    <property type="entry name" value="Flg_bbr_C"/>
    <property type="match status" value="1"/>
</dbReference>
<evidence type="ECO:0000313" key="13">
    <source>
        <dbReference type="Proteomes" id="UP000004893"/>
    </source>
</evidence>
<evidence type="ECO:0000259" key="10">
    <source>
        <dbReference type="Pfam" id="PF06429"/>
    </source>
</evidence>
<evidence type="ECO:0000256" key="3">
    <source>
        <dbReference type="ARBA" id="ARBA00009677"/>
    </source>
</evidence>
<dbReference type="HOGENOM" id="CLU_012762_1_1_9"/>
<evidence type="ECO:0000256" key="4">
    <source>
        <dbReference type="ARBA" id="ARBA00016244"/>
    </source>
</evidence>
<name>C0C1L3_9FIRM</name>
<protein>
    <recommendedName>
        <fullName evidence="4 7">Flagellar hook-associated protein 1</fullName>
        <shortName evidence="7">HAP1</shortName>
    </recommendedName>
</protein>
<feature type="domain" description="Flagellar basal body rod protein N-terminal" evidence="9">
    <location>
        <begin position="12"/>
        <end position="39"/>
    </location>
</feature>
<evidence type="ECO:0000256" key="8">
    <source>
        <dbReference type="SAM" id="Coils"/>
    </source>
</evidence>
<feature type="domain" description="Flagellar basal-body/hook protein C-terminal" evidence="10">
    <location>
        <begin position="471"/>
        <end position="508"/>
    </location>
</feature>
<evidence type="ECO:0000256" key="1">
    <source>
        <dbReference type="ARBA" id="ARBA00004365"/>
    </source>
</evidence>
<accession>C0C1L3</accession>
<feature type="domain" description="Flagellar hook-associated protein FlgK helical" evidence="11">
    <location>
        <begin position="103"/>
        <end position="348"/>
    </location>
</feature>
<reference evidence="12" key="2">
    <citation type="submission" date="2013-06" db="EMBL/GenBank/DDBJ databases">
        <title>Draft genome sequence of Clostridium hylemonae (DSM 15053).</title>
        <authorList>
            <person name="Sudarsanam P."/>
            <person name="Ley R."/>
            <person name="Guruge J."/>
            <person name="Turnbaugh P.J."/>
            <person name="Mahowald M."/>
            <person name="Liep D."/>
            <person name="Gordon J."/>
        </authorList>
    </citation>
    <scope>NUCLEOTIDE SEQUENCE</scope>
    <source>
        <strain evidence="12">DSM 15053</strain>
    </source>
</reference>
<dbReference type="SUPFAM" id="SSF64518">
    <property type="entry name" value="Phase 1 flagellin"/>
    <property type="match status" value="1"/>
</dbReference>
<dbReference type="Pfam" id="PF22638">
    <property type="entry name" value="FlgK_D1"/>
    <property type="match status" value="1"/>
</dbReference>
<dbReference type="PANTHER" id="PTHR30033:SF1">
    <property type="entry name" value="FLAGELLAR HOOK-ASSOCIATED PROTEIN 1"/>
    <property type="match status" value="1"/>
</dbReference>
<reference evidence="12" key="1">
    <citation type="submission" date="2009-02" db="EMBL/GenBank/DDBJ databases">
        <authorList>
            <person name="Fulton L."/>
            <person name="Clifton S."/>
            <person name="Fulton B."/>
            <person name="Xu J."/>
            <person name="Minx P."/>
            <person name="Pepin K.H."/>
            <person name="Johnson M."/>
            <person name="Bhonagiri V."/>
            <person name="Nash W.E."/>
            <person name="Mardis E.R."/>
            <person name="Wilson R.K."/>
        </authorList>
    </citation>
    <scope>NUCLEOTIDE SEQUENCE [LARGE SCALE GENOMIC DNA]</scope>
    <source>
        <strain evidence="12">DSM 15053</strain>
    </source>
</reference>
<evidence type="ECO:0000259" key="11">
    <source>
        <dbReference type="Pfam" id="PF22638"/>
    </source>
</evidence>
<dbReference type="Proteomes" id="UP000004893">
    <property type="component" value="Unassembled WGS sequence"/>
</dbReference>
<dbReference type="InterPro" id="IPR002371">
    <property type="entry name" value="FlgK"/>
</dbReference>
<dbReference type="InterPro" id="IPR001444">
    <property type="entry name" value="Flag_bb_rod_N"/>
</dbReference>
<dbReference type="PRINTS" id="PR01005">
    <property type="entry name" value="FLGHOOKAP1"/>
</dbReference>
<sequence length="515" mass="55848">MIRSTFAGFTMAQQALSANQRAIDVAGQNLSNINTPGYTRQRLDLASISPVGASFSSSVYDNKVGQGVMMKGISQIRDPFLDIQYRNQIAKVGTADAEDQILERLGEIFDETDSAAVREAFNNVITQLKNMANPQDGGASSTDALVRSSFEVLINAIHEKANAVDALEEEMIKKMTDSVIPNINTCLNEIKNLNEEIKNSQILGNPALELQDERNKLLDDLATYLPIEVSYRTDTSGGEPIDLLDVTFRDSAGTKHTLISDTKIGEFHFDGTGGIPVSLEVTDALNPGGGASDITDLIQNGVLKGNIDMLNKAEIFDGTDTKGIGYYRGMFDAFVNKLATVMNDLNGDALFEKSDGSGADQPFTASNIKVSEGWMNGTVSIKKSDGAVGGTGPSTEYKNVQLMINALISDKQVFTVKRPDGADVTVFTGTIQNCYDNIQNVQAIERKASASILKNHLTVLNQISDSRDAVSGVNMDEEVMDLMRYHQSYNAASRLMTTMDEMLDKLINDTGVVGR</sequence>
<dbReference type="eggNOG" id="COG1256">
    <property type="taxonomic scope" value="Bacteria"/>
</dbReference>
<dbReference type="Pfam" id="PF00460">
    <property type="entry name" value="Flg_bb_rod"/>
    <property type="match status" value="1"/>
</dbReference>
<evidence type="ECO:0000259" key="9">
    <source>
        <dbReference type="Pfam" id="PF00460"/>
    </source>
</evidence>
<dbReference type="AlphaFoldDB" id="C0C1L3"/>
<comment type="subcellular location">
    <subcellularLocation>
        <location evidence="1 7">Bacterial flagellum</location>
    </subcellularLocation>
    <subcellularLocation>
        <location evidence="2 7">Secreted</location>
    </subcellularLocation>
</comment>
<dbReference type="GO" id="GO:0005198">
    <property type="term" value="F:structural molecule activity"/>
    <property type="evidence" value="ECO:0007669"/>
    <property type="project" value="UniProtKB-UniRule"/>
</dbReference>
<evidence type="ECO:0000313" key="12">
    <source>
        <dbReference type="EMBL" id="EEG74027.1"/>
    </source>
</evidence>
<keyword evidence="12" id="KW-0282">Flagellum</keyword>
<dbReference type="GO" id="GO:0005576">
    <property type="term" value="C:extracellular region"/>
    <property type="evidence" value="ECO:0007669"/>
    <property type="project" value="UniProtKB-SubCell"/>
</dbReference>
<keyword evidence="12" id="KW-0966">Cell projection</keyword>
<keyword evidence="6 7" id="KW-0975">Bacterial flagellum</keyword>